<evidence type="ECO:0000313" key="2">
    <source>
        <dbReference type="Proteomes" id="UP000278792"/>
    </source>
</evidence>
<dbReference type="GO" id="GO:0043107">
    <property type="term" value="P:type IV pilus-dependent motility"/>
    <property type="evidence" value="ECO:0007669"/>
    <property type="project" value="InterPro"/>
</dbReference>
<dbReference type="PANTHER" id="PTHR39555:SF1">
    <property type="entry name" value="TYPE IV PILUS INNER MEMBRANE COMPONENT PILO"/>
    <property type="match status" value="1"/>
</dbReference>
<evidence type="ECO:0000313" key="1">
    <source>
        <dbReference type="EMBL" id="ROV62369.1"/>
    </source>
</evidence>
<dbReference type="AlphaFoldDB" id="A0A3N3E714"/>
<organism evidence="1 2">
    <name type="scientific">Vibrio ponticus</name>
    <dbReference type="NCBI Taxonomy" id="265668"/>
    <lineage>
        <taxon>Bacteria</taxon>
        <taxon>Pseudomonadati</taxon>
        <taxon>Pseudomonadota</taxon>
        <taxon>Gammaproteobacteria</taxon>
        <taxon>Vibrionales</taxon>
        <taxon>Vibrionaceae</taxon>
        <taxon>Vibrio</taxon>
    </lineage>
</organism>
<dbReference type="EMBL" id="RKIK01000002">
    <property type="protein sequence ID" value="ROV62369.1"/>
    <property type="molecule type" value="Genomic_DNA"/>
</dbReference>
<proteinExistence type="predicted"/>
<evidence type="ECO:0008006" key="3">
    <source>
        <dbReference type="Google" id="ProtNLM"/>
    </source>
</evidence>
<comment type="caution">
    <text evidence="1">The sequence shown here is derived from an EMBL/GenBank/DDBJ whole genome shotgun (WGS) entry which is preliminary data.</text>
</comment>
<dbReference type="PANTHER" id="PTHR39555">
    <property type="entry name" value="FIMBRIAL ASSEMBLY PROTEIN PILO-LIKE PROTEIN-RELATED"/>
    <property type="match status" value="1"/>
</dbReference>
<dbReference type="InterPro" id="IPR007445">
    <property type="entry name" value="PilO"/>
</dbReference>
<name>A0A3N3E714_9VIBR</name>
<protein>
    <recommendedName>
        <fullName evidence="3">Type IV pilus biogenesis protein PilO</fullName>
    </recommendedName>
</protein>
<dbReference type="Gene3D" id="3.30.70.60">
    <property type="match status" value="1"/>
</dbReference>
<accession>A0A3N3E714</accession>
<dbReference type="GO" id="GO:0043683">
    <property type="term" value="P:type IV pilus assembly"/>
    <property type="evidence" value="ECO:0007669"/>
    <property type="project" value="InterPro"/>
</dbReference>
<dbReference type="InterPro" id="IPR014717">
    <property type="entry name" value="Transl_elong_EF1B/ribsomal_bS6"/>
</dbReference>
<dbReference type="Pfam" id="PF04350">
    <property type="entry name" value="PilO"/>
    <property type="match status" value="1"/>
</dbReference>
<sequence length="214" mass="24500">MKRAKKERSVLMRIDSQIDFAYLAQAPMMIRLLCCLALLMVLQAIGYLWYLDGKLLTLKQLRQQEMTLKTSIVNQTQKLSLLPALTQHISQLKRLEKQSLQQLVQPHQSSQILQAINQLAKHYHLSLHHIDWGQRHRQASYYLLPLNIELAGSYHDIARFIQQIATLPQLIHISEMAFGRSGVTTQPVKVTLRAQLYQASSEFGSADQLSGTTR</sequence>
<dbReference type="Proteomes" id="UP000278792">
    <property type="component" value="Unassembled WGS sequence"/>
</dbReference>
<reference evidence="1 2" key="1">
    <citation type="submission" date="2018-11" db="EMBL/GenBank/DDBJ databases">
        <title>Vibrio ponticus strain CAIM 1751 pathogenic for the snapper Lutjanus guttatus.</title>
        <authorList>
            <person name="Soto-Rodriguez S."/>
            <person name="Lozano-Olvera R."/>
            <person name="Gomez-Gil B."/>
        </authorList>
    </citation>
    <scope>NUCLEOTIDE SEQUENCE [LARGE SCALE GENOMIC DNA]</scope>
    <source>
        <strain evidence="1 2">CAIM 1751</strain>
    </source>
</reference>
<gene>
    <name evidence="1" type="ORF">EGH82_01440</name>
</gene>